<protein>
    <submittedName>
        <fullName evidence="1">Uncharacterized protein</fullName>
    </submittedName>
</protein>
<dbReference type="AlphaFoldDB" id="A0A8T1U3G7"/>
<proteinExistence type="predicted"/>
<gene>
    <name evidence="1" type="ORF">JG687_00012722</name>
</gene>
<dbReference type="Proteomes" id="UP000688947">
    <property type="component" value="Unassembled WGS sequence"/>
</dbReference>
<accession>A0A8T1U3G7</accession>
<name>A0A8T1U3G7_9STRA</name>
<dbReference type="VEuPathDB" id="FungiDB:PC110_g10776"/>
<sequence length="129" mass="14322">MPGLSASELHPACLYAGDTVEYYSRAFVAGDPQGYRLIPGQCAVPTRSSAFSQAVPAAIRSATEATMREHHRRCEDIVPERSQSEEDRDELVVAADVNTETSNNTTLCRTTTRSTLLYQIQVRRARVYI</sequence>
<dbReference type="EMBL" id="JAENGZ010000876">
    <property type="protein sequence ID" value="KAG6952908.1"/>
    <property type="molecule type" value="Genomic_DNA"/>
</dbReference>
<comment type="caution">
    <text evidence="1">The sequence shown here is derived from an EMBL/GenBank/DDBJ whole genome shotgun (WGS) entry which is preliminary data.</text>
</comment>
<evidence type="ECO:0000313" key="1">
    <source>
        <dbReference type="EMBL" id="KAG6952908.1"/>
    </source>
</evidence>
<dbReference type="OrthoDB" id="129272at2759"/>
<evidence type="ECO:0000313" key="2">
    <source>
        <dbReference type="Proteomes" id="UP000688947"/>
    </source>
</evidence>
<reference evidence="1" key="1">
    <citation type="submission" date="2021-01" db="EMBL/GenBank/DDBJ databases">
        <title>Phytophthora aleatoria, a newly-described species from Pinus radiata is distinct from Phytophthora cactorum isolates based on comparative genomics.</title>
        <authorList>
            <person name="Mcdougal R."/>
            <person name="Panda P."/>
            <person name="Williams N."/>
            <person name="Studholme D.J."/>
        </authorList>
    </citation>
    <scope>NUCLEOTIDE SEQUENCE</scope>
    <source>
        <strain evidence="1">NZFS 3830</strain>
    </source>
</reference>
<organism evidence="1 2">
    <name type="scientific">Phytophthora cactorum</name>
    <dbReference type="NCBI Taxonomy" id="29920"/>
    <lineage>
        <taxon>Eukaryota</taxon>
        <taxon>Sar</taxon>
        <taxon>Stramenopiles</taxon>
        <taxon>Oomycota</taxon>
        <taxon>Peronosporomycetes</taxon>
        <taxon>Peronosporales</taxon>
        <taxon>Peronosporaceae</taxon>
        <taxon>Phytophthora</taxon>
    </lineage>
</organism>